<reference evidence="2 3" key="1">
    <citation type="submission" date="2023-01" db="EMBL/GenBank/DDBJ databases">
        <title>Analysis of 21 Apiospora genomes using comparative genomics revels a genus with tremendous synthesis potential of carbohydrate active enzymes and secondary metabolites.</title>
        <authorList>
            <person name="Sorensen T."/>
        </authorList>
    </citation>
    <scope>NUCLEOTIDE SEQUENCE [LARGE SCALE GENOMIC DNA]</scope>
    <source>
        <strain evidence="2 3">CBS 114990</strain>
    </source>
</reference>
<evidence type="ECO:0000313" key="3">
    <source>
        <dbReference type="Proteomes" id="UP001433268"/>
    </source>
</evidence>
<comment type="caution">
    <text evidence="2">The sequence shown here is derived from an EMBL/GenBank/DDBJ whole genome shotgun (WGS) entry which is preliminary data.</text>
</comment>
<dbReference type="EMBL" id="JAQQWN010000007">
    <property type="protein sequence ID" value="KAK8075050.1"/>
    <property type="molecule type" value="Genomic_DNA"/>
</dbReference>
<feature type="compositionally biased region" description="Low complexity" evidence="1">
    <location>
        <begin position="143"/>
        <end position="154"/>
    </location>
</feature>
<keyword evidence="3" id="KW-1185">Reference proteome</keyword>
<evidence type="ECO:0000256" key="1">
    <source>
        <dbReference type="SAM" id="MobiDB-lite"/>
    </source>
</evidence>
<name>A0ABR1VXY9_9PEZI</name>
<accession>A0ABR1VXY9</accession>
<organism evidence="2 3">
    <name type="scientific">Apiospora hydei</name>
    <dbReference type="NCBI Taxonomy" id="1337664"/>
    <lineage>
        <taxon>Eukaryota</taxon>
        <taxon>Fungi</taxon>
        <taxon>Dikarya</taxon>
        <taxon>Ascomycota</taxon>
        <taxon>Pezizomycotina</taxon>
        <taxon>Sordariomycetes</taxon>
        <taxon>Xylariomycetidae</taxon>
        <taxon>Amphisphaeriales</taxon>
        <taxon>Apiosporaceae</taxon>
        <taxon>Apiospora</taxon>
    </lineage>
</organism>
<feature type="compositionally biased region" description="Low complexity" evidence="1">
    <location>
        <begin position="252"/>
        <end position="284"/>
    </location>
</feature>
<feature type="compositionally biased region" description="Basic and acidic residues" evidence="1">
    <location>
        <begin position="288"/>
        <end position="305"/>
    </location>
</feature>
<gene>
    <name evidence="2" type="ORF">PG997_009713</name>
</gene>
<feature type="compositionally biased region" description="Low complexity" evidence="1">
    <location>
        <begin position="418"/>
        <end position="429"/>
    </location>
</feature>
<protein>
    <recommendedName>
        <fullName evidence="4">Nitrogen regulatory protein areA GATA-like domain-containing protein</fullName>
    </recommendedName>
</protein>
<feature type="compositionally biased region" description="Basic and acidic residues" evidence="1">
    <location>
        <begin position="124"/>
        <end position="133"/>
    </location>
</feature>
<proteinExistence type="predicted"/>
<evidence type="ECO:0000313" key="2">
    <source>
        <dbReference type="EMBL" id="KAK8075050.1"/>
    </source>
</evidence>
<feature type="compositionally biased region" description="Basic and acidic residues" evidence="1">
    <location>
        <begin position="355"/>
        <end position="371"/>
    </location>
</feature>
<dbReference type="Proteomes" id="UP001433268">
    <property type="component" value="Unassembled WGS sequence"/>
</dbReference>
<sequence length="501" mass="53835">MAPNMMLPNGMILPKGIVMNHDLIYRSVAQYPVVPREQIYEYWHVYTVTCRSLIDPTAQRLENFWWHVLGSNRRELSGKTLARLFEDISKGPTFVRLRGPPNRYEGPDDDSPSPVAEPAAAQPRKAEPRELGDSKSPAGPIEQPKAQPSQSSSSRPPPPHPILKKPRGPSTSGPRPTARFVSPPGSEDEGNDQAEPGPSSSRKKKSQERESDQQGPSASKGERKKPTSTAPKKKTAFVASTARRRPAMPRRQSSQSSAGASEAAPKDNGSSLSSRSGSQRPVSPIAEKSSKKSTLEARETIDKISAKAAGKLPADKLKSAPTHDAASFRVIGGTLPVIVQDDKTTPAKPSTELSGNEKEQIDETQRKDARPVKAPPSRQGFAPKPAAPTITRTRSENGPQACGVRDGLGRVPPHGLISSSTATTSTVAARGTMTDFDDSVRGQAIPGQEGRSESTPRSGGSLLDSRFAPTPPSTAPSVPLGRSKSQLTLLLERQNEKKPRR</sequence>
<dbReference type="RefSeq" id="XP_066665990.1">
    <property type="nucleotide sequence ID" value="XM_066814028.1"/>
</dbReference>
<evidence type="ECO:0008006" key="4">
    <source>
        <dbReference type="Google" id="ProtNLM"/>
    </source>
</evidence>
<feature type="region of interest" description="Disordered" evidence="1">
    <location>
        <begin position="95"/>
        <end position="501"/>
    </location>
</feature>
<dbReference type="GeneID" id="92047088"/>